<proteinExistence type="predicted"/>
<dbReference type="InterPro" id="IPR019347">
    <property type="entry name" value="Axonemal_dynein_light_chain"/>
</dbReference>
<dbReference type="EMBL" id="CAIIXF020000006">
    <property type="protein sequence ID" value="CAH1787293.1"/>
    <property type="molecule type" value="Genomic_DNA"/>
</dbReference>
<sequence>MSAVDVSNRHMGGPTPPGSARTDISKSVSLPTKGNLPPLRTSETALEKTKQSDFIPNDVLFALTQPPPPQDQLGPPSRFRNLNTSTTTSRKAPAGVWHHQRRDKLKHLTDQTPCVCGAGQDISFLYDVPVSEKRLDKPPVQDDSYVRAVEKHSDERRQAMKLPDTLIPEEYHIVKNKGVMGLEYHDEKFTTQPQDHEKHLVVFPSMNPGSRYEVLQLKETLMEMLQKAGINDEEMEVKGLTQMHNLLELIKKEQNIYNMVFHELIRQVTVDCQERGELLANLRGRYNELLNKVPRQIKSLHEEVMAQRALDRRLTEELMRFKSTIGVLTSELTEVKQHDKRVTFEAQQAQEGLKSALAESRKNASLLAEYHDLYELQRKRLEKQVGMLAEEKEIWSTAAYSLALKVTEECQLNTAKRMHISEKSWAKLANHFTILLSDKDTELLAKLQGYVETWHDLMEQFNGSAISREDDMKQQVVKVRSGFEKWMQDFHHNVFTKTGQVANAPDATKIKEIYTDIKDWELTLSQQVEKFSGDTLLSSQDLLQNLRLQMHGWTECALKVFGRHHTDSGENYPDHEDMLKMNEEVELLLQQFYVRLTGENGTARGIIHLVNSLETWDNKLNAVMHGSNPLPDAEWLRFYQLLDDWVLSINDTLQYIGGTQKEDDREQGGMHRNVLVSDVFRWSQKWLSSATNGIDSEDAKLVEQVTTLHTEMVKWMVQMLLRLAPDRPDSSKEAKDAVLLGSAPLTKLQQNATSLFERLDHFTIYVSECCNGIVMTAMQMKIDAHEDGADHEFRDLKRMQTECDEWVHTAKMLLAELLGQPVPLPEHIKKKVVEEVKKPQPEITFVDKEKLITPGDEQENVPKTDGATEGGKDVDKDPAAPPTSTDEPAEPAKEPEQPTASNDSPEQVNTQPQEDTKLQVIGQDDNTHFKKLEEPTANQPPSQNIPQSSNIGERLPDTNKAYEALAAVDNLQDQLLATEERAQLAEDKSLRSEKELKDALEQVRALQRRLEKYETVEDETEEKTEDPKTETAKQATASPRATSKSPTPADRLTKTKSGTKKKKK</sequence>
<dbReference type="InterPro" id="IPR052845">
    <property type="entry name" value="Axonemal_dynein_LC_domain"/>
</dbReference>
<feature type="compositionally biased region" description="Polar residues" evidence="1">
    <location>
        <begin position="1032"/>
        <end position="1046"/>
    </location>
</feature>
<keyword evidence="3" id="KW-1185">Reference proteome</keyword>
<feature type="compositionally biased region" description="Polar residues" evidence="1">
    <location>
        <begin position="901"/>
        <end position="913"/>
    </location>
</feature>
<dbReference type="Proteomes" id="UP000749559">
    <property type="component" value="Unassembled WGS sequence"/>
</dbReference>
<feature type="compositionally biased region" description="Basic and acidic residues" evidence="1">
    <location>
        <begin position="925"/>
        <end position="934"/>
    </location>
</feature>
<evidence type="ECO:0000256" key="1">
    <source>
        <dbReference type="SAM" id="MobiDB-lite"/>
    </source>
</evidence>
<feature type="compositionally biased region" description="Polar residues" evidence="1">
    <location>
        <begin position="936"/>
        <end position="951"/>
    </location>
</feature>
<dbReference type="GO" id="GO:0005737">
    <property type="term" value="C:cytoplasm"/>
    <property type="evidence" value="ECO:0007669"/>
    <property type="project" value="UniProtKB-ARBA"/>
</dbReference>
<accession>A0A8J1XTA9</accession>
<dbReference type="PANTHER" id="PTHR23052">
    <property type="entry name" value="AXONEMAL DYNEIN LIGHT CHAIN DOMAIN-CONTAINING PROTEIN 1"/>
    <property type="match status" value="1"/>
</dbReference>
<dbReference type="PANTHER" id="PTHR23052:SF1">
    <property type="entry name" value="AXONEMAL DYNEIN LIGHT CHAIN DOMAIN-CONTAINING PROTEIN 1"/>
    <property type="match status" value="1"/>
</dbReference>
<evidence type="ECO:0000313" key="2">
    <source>
        <dbReference type="EMBL" id="CAH1787293.1"/>
    </source>
</evidence>
<organism evidence="2 3">
    <name type="scientific">Owenia fusiformis</name>
    <name type="common">Polychaete worm</name>
    <dbReference type="NCBI Taxonomy" id="6347"/>
    <lineage>
        <taxon>Eukaryota</taxon>
        <taxon>Metazoa</taxon>
        <taxon>Spiralia</taxon>
        <taxon>Lophotrochozoa</taxon>
        <taxon>Annelida</taxon>
        <taxon>Polychaeta</taxon>
        <taxon>Sedentaria</taxon>
        <taxon>Canalipalpata</taxon>
        <taxon>Sabellida</taxon>
        <taxon>Oweniida</taxon>
        <taxon>Oweniidae</taxon>
        <taxon>Owenia</taxon>
    </lineage>
</organism>
<evidence type="ECO:0000313" key="3">
    <source>
        <dbReference type="Proteomes" id="UP000749559"/>
    </source>
</evidence>
<protein>
    <submittedName>
        <fullName evidence="2">Uncharacterized protein</fullName>
    </submittedName>
</protein>
<gene>
    <name evidence="2" type="ORF">OFUS_LOCUS13030</name>
</gene>
<feature type="region of interest" description="Disordered" evidence="1">
    <location>
        <begin position="847"/>
        <end position="958"/>
    </location>
</feature>
<feature type="region of interest" description="Disordered" evidence="1">
    <location>
        <begin position="1"/>
        <end position="40"/>
    </location>
</feature>
<dbReference type="OrthoDB" id="1927454at2759"/>
<comment type="caution">
    <text evidence="2">The sequence shown here is derived from an EMBL/GenBank/DDBJ whole genome shotgun (WGS) entry which is preliminary data.</text>
</comment>
<dbReference type="Pfam" id="PF10211">
    <property type="entry name" value="Ax_dynein_light"/>
    <property type="match status" value="1"/>
</dbReference>
<name>A0A8J1XTA9_OWEFU</name>
<reference evidence="2" key="1">
    <citation type="submission" date="2022-03" db="EMBL/GenBank/DDBJ databases">
        <authorList>
            <person name="Martin C."/>
        </authorList>
    </citation>
    <scope>NUCLEOTIDE SEQUENCE</scope>
</reference>
<feature type="region of interest" description="Disordered" evidence="1">
    <location>
        <begin position="1008"/>
        <end position="1064"/>
    </location>
</feature>
<dbReference type="AlphaFoldDB" id="A0A8J1XTA9"/>